<dbReference type="Pfam" id="PF14052">
    <property type="entry name" value="Caps_assemb_Wzi"/>
    <property type="match status" value="1"/>
</dbReference>
<dbReference type="InterPro" id="IPR026950">
    <property type="entry name" value="Caps_assemb_Wzi"/>
</dbReference>
<evidence type="ECO:0000313" key="3">
    <source>
        <dbReference type="Proteomes" id="UP000289437"/>
    </source>
</evidence>
<keyword evidence="3" id="KW-1185">Reference proteome</keyword>
<feature type="region of interest" description="Disordered" evidence="1">
    <location>
        <begin position="510"/>
        <end position="533"/>
    </location>
</feature>
<feature type="region of interest" description="Disordered" evidence="1">
    <location>
        <begin position="70"/>
        <end position="100"/>
    </location>
</feature>
<gene>
    <name evidence="2" type="ORF">GRAN_1746</name>
</gene>
<reference evidence="2 3" key="1">
    <citation type="submission" date="2018-11" db="EMBL/GenBank/DDBJ databases">
        <authorList>
            <person name="Mardanov A.V."/>
            <person name="Ravin N.V."/>
            <person name="Dedysh S.N."/>
        </authorList>
    </citation>
    <scope>NUCLEOTIDE SEQUENCE [LARGE SCALE GENOMIC DNA]</scope>
    <source>
        <strain evidence="2 3">AF10</strain>
    </source>
</reference>
<evidence type="ECO:0000256" key="1">
    <source>
        <dbReference type="SAM" id="MobiDB-lite"/>
    </source>
</evidence>
<dbReference type="InterPro" id="IPR038636">
    <property type="entry name" value="Wzi_sf"/>
</dbReference>
<sequence length="726" mass="79388">MEPTELVFHGASRSPLVTLRVHSLKAGFGAEGLERWLFRMRVQKRLSSLGALLAFSSVVFAGQVFRGQTLDEDPSRPPSALDPSIGLSGLEHSPTDVTKETGGARTAVITLGLGADPGYEFFHRVEAHNQSSVFAGTPWLASAYPSGAWKGAVQPEAFVSVPDRSATAGSVMEPYNDSPQALQAEFDRAGSTNVPMDSWIYPALDRLAALGLIPTQSISIRPWTRRECLRQVREASDHATREGALNASGGAEADRLIDDLDRELSSEESASGTATLESAYVRFGTIAGPALADSYHFGQTWWNDFGRPLGRGSSFIVGFSARANSGRFFLYAREEAQHSPGNPVQSPAVVQLINSIDTQGVPNEPVIAGIPARSAYQRYRPIELYAGATFWGNAFSFGKQELYWGPTVSGPLSFSSNAEPTWNLRFVSTRPHSFPGFLEPFGTFRFDVVAGKLSGHHYPARPLFNGGKLSLNFGENVEISITRWSLLCGVGHPCNLHAFIENLRSSQSTGLNGGGGSGGYGDPTDPGDRKSGFDFRFKPPGLRKIVTLYSDSYADDEVMPLETPNRSAFSPGIYFARLPFLPQVDLRVESNSTNRYSGDKFLGGYLLFWNNQYLDANTNKGFLLGNAVGRDGRAVEGHLGYWTSARSRAEIMYRQNKGGPHFLPGGSTITDVSYKESFALGKDWTAEVFAQYERFFIPPISPGPQHNSSGWFQIMWNPQLRVSRKK</sequence>
<comment type="caution">
    <text evidence="2">The sequence shown here is derived from an EMBL/GenBank/DDBJ whole genome shotgun (WGS) entry which is preliminary data.</text>
</comment>
<dbReference type="Gene3D" id="2.40.160.130">
    <property type="entry name" value="Capsule assembly protein Wzi"/>
    <property type="match status" value="1"/>
</dbReference>
<reference evidence="3" key="2">
    <citation type="submission" date="2019-02" db="EMBL/GenBank/DDBJ databases">
        <title>Granulicella sibirica sp. nov., a psychrotolerant acidobacterium isolated from an organic soil layer in forested tundra, West Siberia.</title>
        <authorList>
            <person name="Oshkin I.Y."/>
            <person name="Kulichevskaya I.S."/>
            <person name="Rijpstra W.I.C."/>
            <person name="Sinninghe Damste J.S."/>
            <person name="Rakitin A.L."/>
            <person name="Ravin N.V."/>
            <person name="Dedysh S.N."/>
        </authorList>
    </citation>
    <scope>NUCLEOTIDE SEQUENCE [LARGE SCALE GENOMIC DNA]</scope>
    <source>
        <strain evidence="3">AF10</strain>
    </source>
</reference>
<dbReference type="AlphaFoldDB" id="A0A4Q0T9K5"/>
<protein>
    <submittedName>
        <fullName evidence="2">Capsule assembly protein</fullName>
    </submittedName>
</protein>
<name>A0A4Q0T9K5_9BACT</name>
<proteinExistence type="predicted"/>
<organism evidence="2 3">
    <name type="scientific">Granulicella sibirica</name>
    <dbReference type="NCBI Taxonomy" id="2479048"/>
    <lineage>
        <taxon>Bacteria</taxon>
        <taxon>Pseudomonadati</taxon>
        <taxon>Acidobacteriota</taxon>
        <taxon>Terriglobia</taxon>
        <taxon>Terriglobales</taxon>
        <taxon>Acidobacteriaceae</taxon>
        <taxon>Granulicella</taxon>
    </lineage>
</organism>
<dbReference type="Proteomes" id="UP000289437">
    <property type="component" value="Unassembled WGS sequence"/>
</dbReference>
<dbReference type="EMBL" id="RDSM01000001">
    <property type="protein sequence ID" value="RXH58436.1"/>
    <property type="molecule type" value="Genomic_DNA"/>
</dbReference>
<feature type="compositionally biased region" description="Gly residues" evidence="1">
    <location>
        <begin position="511"/>
        <end position="521"/>
    </location>
</feature>
<accession>A0A4Q0T9K5</accession>
<evidence type="ECO:0000313" key="2">
    <source>
        <dbReference type="EMBL" id="RXH58436.1"/>
    </source>
</evidence>